<feature type="region of interest" description="Disordered" evidence="2">
    <location>
        <begin position="69"/>
        <end position="95"/>
    </location>
</feature>
<keyword evidence="6" id="KW-1185">Reference proteome</keyword>
<dbReference type="InterPro" id="IPR002109">
    <property type="entry name" value="Glutaredoxin"/>
</dbReference>
<feature type="region of interest" description="Disordered" evidence="2">
    <location>
        <begin position="108"/>
        <end position="138"/>
    </location>
</feature>
<dbReference type="Proteomes" id="UP000799757">
    <property type="component" value="Unassembled WGS sequence"/>
</dbReference>
<dbReference type="CDD" id="cd03419">
    <property type="entry name" value="GRX_GRXh_1_2_like"/>
    <property type="match status" value="1"/>
</dbReference>
<dbReference type="InterPro" id="IPR036249">
    <property type="entry name" value="Thioredoxin-like_sf"/>
</dbReference>
<dbReference type="PANTHER" id="PTHR45694">
    <property type="entry name" value="GLUTAREDOXIN 2"/>
    <property type="match status" value="1"/>
</dbReference>
<dbReference type="PANTHER" id="PTHR45694:SF5">
    <property type="entry name" value="GLUTAREDOXIN 2"/>
    <property type="match status" value="1"/>
</dbReference>
<feature type="chain" id="PRO_5025392744" evidence="3">
    <location>
        <begin position="29"/>
        <end position="267"/>
    </location>
</feature>
<comment type="similarity">
    <text evidence="1">Belongs to the glutaredoxin family. Monothiol subfamily.</text>
</comment>
<accession>A0A6A6X5I2</accession>
<dbReference type="EMBL" id="MU002033">
    <property type="protein sequence ID" value="KAF2791187.1"/>
    <property type="molecule type" value="Genomic_DNA"/>
</dbReference>
<dbReference type="GO" id="GO:0000324">
    <property type="term" value="C:fungal-type vacuole"/>
    <property type="evidence" value="ECO:0007669"/>
    <property type="project" value="TreeGrafter"/>
</dbReference>
<evidence type="ECO:0000256" key="2">
    <source>
        <dbReference type="SAM" id="MobiDB-lite"/>
    </source>
</evidence>
<organism evidence="5 6">
    <name type="scientific">Melanomma pulvis-pyrius CBS 109.77</name>
    <dbReference type="NCBI Taxonomy" id="1314802"/>
    <lineage>
        <taxon>Eukaryota</taxon>
        <taxon>Fungi</taxon>
        <taxon>Dikarya</taxon>
        <taxon>Ascomycota</taxon>
        <taxon>Pezizomycotina</taxon>
        <taxon>Dothideomycetes</taxon>
        <taxon>Pleosporomycetidae</taxon>
        <taxon>Pleosporales</taxon>
        <taxon>Melanommataceae</taxon>
        <taxon>Melanomma</taxon>
    </lineage>
</organism>
<dbReference type="AlphaFoldDB" id="A0A6A6X5I2"/>
<dbReference type="GO" id="GO:0004362">
    <property type="term" value="F:glutathione-disulfide reductase (NADPH) activity"/>
    <property type="evidence" value="ECO:0007669"/>
    <property type="project" value="UniProtKB-ARBA"/>
</dbReference>
<dbReference type="GO" id="GO:0005801">
    <property type="term" value="C:cis-Golgi network"/>
    <property type="evidence" value="ECO:0007669"/>
    <property type="project" value="UniProtKB-ARBA"/>
</dbReference>
<evidence type="ECO:0000313" key="5">
    <source>
        <dbReference type="EMBL" id="KAF2791187.1"/>
    </source>
</evidence>
<dbReference type="Gene3D" id="3.40.30.10">
    <property type="entry name" value="Glutaredoxin"/>
    <property type="match status" value="1"/>
</dbReference>
<evidence type="ECO:0000256" key="3">
    <source>
        <dbReference type="SAM" id="SignalP"/>
    </source>
</evidence>
<evidence type="ECO:0000256" key="1">
    <source>
        <dbReference type="ARBA" id="ARBA00009630"/>
    </source>
</evidence>
<gene>
    <name evidence="5" type="ORF">K505DRAFT_69252</name>
</gene>
<evidence type="ECO:0000313" key="6">
    <source>
        <dbReference type="Proteomes" id="UP000799757"/>
    </source>
</evidence>
<dbReference type="PROSITE" id="PS51354">
    <property type="entry name" value="GLUTAREDOXIN_2"/>
    <property type="match status" value="1"/>
</dbReference>
<dbReference type="OrthoDB" id="423313at2759"/>
<dbReference type="Pfam" id="PF00462">
    <property type="entry name" value="Glutaredoxin"/>
    <property type="match status" value="1"/>
</dbReference>
<name>A0A6A6X5I2_9PLEO</name>
<dbReference type="GO" id="GO:0005796">
    <property type="term" value="C:Golgi lumen"/>
    <property type="evidence" value="ECO:0007669"/>
    <property type="project" value="TreeGrafter"/>
</dbReference>
<feature type="domain" description="Glutaredoxin" evidence="4">
    <location>
        <begin position="154"/>
        <end position="219"/>
    </location>
</feature>
<protein>
    <submittedName>
        <fullName evidence="5">Glutaredoxin</fullName>
    </submittedName>
</protein>
<sequence length="267" mass="29537">MPSQRRIRVFSLLVVLAIIVTLYMTGSARQTRSSEFYTKTQQELQAREYEKATKLRDENDVSSRLKAAEEAAKQMANKKSQQFHDSVDGGESGDKSVAGRVILKEQGGDKKKVQGVAGVGGRPRDREAAKTDAESQEEHEVEVELNAILKKSPIIIFSKSYCPHSADAKRILLDKYRIVPAPFVVELDHHPMGPQLQAMLGETTGRRTVPNVLVIGKSIGGGDDIVELHQMDKLLDKLKSMGGSRIVEAARREANTGSNSEMLRRRA</sequence>
<dbReference type="GO" id="GO:0034599">
    <property type="term" value="P:cellular response to oxidative stress"/>
    <property type="evidence" value="ECO:0007669"/>
    <property type="project" value="TreeGrafter"/>
</dbReference>
<dbReference type="SUPFAM" id="SSF52833">
    <property type="entry name" value="Thioredoxin-like"/>
    <property type="match status" value="1"/>
</dbReference>
<proteinExistence type="inferred from homology"/>
<evidence type="ECO:0000259" key="4">
    <source>
        <dbReference type="Pfam" id="PF00462"/>
    </source>
</evidence>
<feature type="compositionally biased region" description="Basic and acidic residues" evidence="2">
    <location>
        <begin position="122"/>
        <end position="138"/>
    </location>
</feature>
<dbReference type="FunFam" id="3.40.30.10:FF:000093">
    <property type="entry name" value="Glutaredoxin 2"/>
    <property type="match status" value="1"/>
</dbReference>
<feature type="signal peptide" evidence="3">
    <location>
        <begin position="1"/>
        <end position="28"/>
    </location>
</feature>
<reference evidence="5" key="1">
    <citation type="journal article" date="2020" name="Stud. Mycol.">
        <title>101 Dothideomycetes genomes: a test case for predicting lifestyles and emergence of pathogens.</title>
        <authorList>
            <person name="Haridas S."/>
            <person name="Albert R."/>
            <person name="Binder M."/>
            <person name="Bloem J."/>
            <person name="Labutti K."/>
            <person name="Salamov A."/>
            <person name="Andreopoulos B."/>
            <person name="Baker S."/>
            <person name="Barry K."/>
            <person name="Bills G."/>
            <person name="Bluhm B."/>
            <person name="Cannon C."/>
            <person name="Castanera R."/>
            <person name="Culley D."/>
            <person name="Daum C."/>
            <person name="Ezra D."/>
            <person name="Gonzalez J."/>
            <person name="Henrissat B."/>
            <person name="Kuo A."/>
            <person name="Liang C."/>
            <person name="Lipzen A."/>
            <person name="Lutzoni F."/>
            <person name="Magnuson J."/>
            <person name="Mondo S."/>
            <person name="Nolan M."/>
            <person name="Ohm R."/>
            <person name="Pangilinan J."/>
            <person name="Park H.-J."/>
            <person name="Ramirez L."/>
            <person name="Alfaro M."/>
            <person name="Sun H."/>
            <person name="Tritt A."/>
            <person name="Yoshinaga Y."/>
            <person name="Zwiers L.-H."/>
            <person name="Turgeon B."/>
            <person name="Goodwin S."/>
            <person name="Spatafora J."/>
            <person name="Crous P."/>
            <person name="Grigoriev I."/>
        </authorList>
    </citation>
    <scope>NUCLEOTIDE SEQUENCE</scope>
    <source>
        <strain evidence="5">CBS 109.77</strain>
    </source>
</reference>
<keyword evidence="3" id="KW-0732">Signal</keyword>
<dbReference type="PRINTS" id="PR00160">
    <property type="entry name" value="GLUTAREDOXIN"/>
</dbReference>
<dbReference type="InterPro" id="IPR014025">
    <property type="entry name" value="Glutaredoxin_subgr"/>
</dbReference>